<evidence type="ECO:0000313" key="1">
    <source>
        <dbReference type="EMBL" id="PIL34678.1"/>
    </source>
</evidence>
<dbReference type="Gene3D" id="3.60.130.30">
    <property type="match status" value="1"/>
</dbReference>
<comment type="caution">
    <text evidence="1">The sequence shown here is derived from an EMBL/GenBank/DDBJ whole genome shotgun (WGS) entry which is preliminary data.</text>
</comment>
<keyword evidence="2" id="KW-1185">Reference proteome</keyword>
<proteinExistence type="predicted"/>
<reference evidence="1 2" key="1">
    <citation type="journal article" date="2015" name="Sci. Rep.">
        <title>Chromosome-level genome map provides insights into diverse defense mechanisms in the medicinal fungus Ganoderma sinense.</title>
        <authorList>
            <person name="Zhu Y."/>
            <person name="Xu J."/>
            <person name="Sun C."/>
            <person name="Zhou S."/>
            <person name="Xu H."/>
            <person name="Nelson D.R."/>
            <person name="Qian J."/>
            <person name="Song J."/>
            <person name="Luo H."/>
            <person name="Xiang L."/>
            <person name="Li Y."/>
            <person name="Xu Z."/>
            <person name="Ji A."/>
            <person name="Wang L."/>
            <person name="Lu S."/>
            <person name="Hayward A."/>
            <person name="Sun W."/>
            <person name="Li X."/>
            <person name="Schwartz D.C."/>
            <person name="Wang Y."/>
            <person name="Chen S."/>
        </authorList>
    </citation>
    <scope>NUCLEOTIDE SEQUENCE [LARGE SCALE GENOMIC DNA]</scope>
    <source>
        <strain evidence="1 2">ZZ0214-1</strain>
    </source>
</reference>
<name>A0A2G8SM74_9APHY</name>
<protein>
    <submittedName>
        <fullName evidence="1">Uncharacterized protein</fullName>
    </submittedName>
</protein>
<dbReference type="STRING" id="1077348.A0A2G8SM74"/>
<organism evidence="1 2">
    <name type="scientific">Ganoderma sinense ZZ0214-1</name>
    <dbReference type="NCBI Taxonomy" id="1077348"/>
    <lineage>
        <taxon>Eukaryota</taxon>
        <taxon>Fungi</taxon>
        <taxon>Dikarya</taxon>
        <taxon>Basidiomycota</taxon>
        <taxon>Agaricomycotina</taxon>
        <taxon>Agaricomycetes</taxon>
        <taxon>Polyporales</taxon>
        <taxon>Polyporaceae</taxon>
        <taxon>Ganoderma</taxon>
    </lineage>
</organism>
<evidence type="ECO:0000313" key="2">
    <source>
        <dbReference type="Proteomes" id="UP000230002"/>
    </source>
</evidence>
<sequence length="497" mass="53651">MASSLSVTFNPDPVGQQKDDRFVQLEGKNLEGYEVPQGPHTRSVESPLPKRKLGTSIRLNVSVVALAIASEIRAVANAASSAVAKVISCSPSRASDQHAGRDTLRTPVFIGLGDNAYDVSNEDAPLEDDLLDALDDTQAAVSTITKTSFPTSKRAKHNQAHKKKQRLAEAIRQKQAGVQLMKSSLVSVVRNVRAVFVNVDLGLSRHTQSGVPPSPVTFPVTSTGFTGHYVPPVPGDNKASTAPQLYQQGFSVLEWDGREPHALVDSNDRVFMMLAGSPKDEHGWLAVRHAAERQMRRLAATFKFAKSPKTSRRGNYRSVTCGILFGGGQPKPMNSAVASRNDKIVQETLGHPAIRRIVGFINGAFKLFAPAVHAEYARTLDGILASDESLVRLFPNGVFAAATFNCGRRVATLPHTDSHNYAPGWCAVMALGDFNARYGGHLVLWDLKLMIEFPAGAVIFLPSAILRHSNTAGVYGGGQSVGFKHRRTSSVEEVSSQ</sequence>
<gene>
    <name evidence="1" type="ORF">GSI_03458</name>
</gene>
<dbReference type="OrthoDB" id="2797114at2759"/>
<dbReference type="Proteomes" id="UP000230002">
    <property type="component" value="Unassembled WGS sequence"/>
</dbReference>
<dbReference type="EMBL" id="AYKW01000005">
    <property type="protein sequence ID" value="PIL34678.1"/>
    <property type="molecule type" value="Genomic_DNA"/>
</dbReference>
<dbReference type="AlphaFoldDB" id="A0A2G8SM74"/>
<accession>A0A2G8SM74</accession>